<dbReference type="RefSeq" id="WP_099262421.1">
    <property type="nucleotide sequence ID" value="NZ_NIZW01000016.1"/>
</dbReference>
<keyword evidence="2" id="KW-0472">Membrane</keyword>
<feature type="region of interest" description="Disordered" evidence="1">
    <location>
        <begin position="60"/>
        <end position="85"/>
    </location>
</feature>
<feature type="compositionally biased region" description="Polar residues" evidence="1">
    <location>
        <begin position="60"/>
        <end position="76"/>
    </location>
</feature>
<evidence type="ECO:0000313" key="3">
    <source>
        <dbReference type="EMBL" id="PHQ33586.1"/>
    </source>
</evidence>
<protein>
    <recommendedName>
        <fullName evidence="5">Transmembrane protein</fullName>
    </recommendedName>
</protein>
<keyword evidence="2" id="KW-1133">Transmembrane helix</keyword>
<name>A0A2G1W3I1_9BACT</name>
<evidence type="ECO:0000313" key="4">
    <source>
        <dbReference type="Proteomes" id="UP000225740"/>
    </source>
</evidence>
<accession>A0A2G1W3I1</accession>
<dbReference type="AlphaFoldDB" id="A0A2G1W3I1"/>
<organism evidence="3 4">
    <name type="scientific">Rhodopirellula bahusiensis</name>
    <dbReference type="NCBI Taxonomy" id="2014065"/>
    <lineage>
        <taxon>Bacteria</taxon>
        <taxon>Pseudomonadati</taxon>
        <taxon>Planctomycetota</taxon>
        <taxon>Planctomycetia</taxon>
        <taxon>Pirellulales</taxon>
        <taxon>Pirellulaceae</taxon>
        <taxon>Rhodopirellula</taxon>
    </lineage>
</organism>
<gene>
    <name evidence="3" type="ORF">CEE69_20095</name>
</gene>
<dbReference type="GeneID" id="90610309"/>
<sequence>MALARFRSLGNRRSFSHLESHRLGNTPQVDASFYCKRLRKTAALAILLGMVNILSGVPSSMKASNDTSRSNATASEQAPDRKQVKVPVLDESSNHSIEANQPLISSGPRAVPPVGWRRTANGWENVAEWPDAHNQTGGIPAQVSLSDQILLQEKREPAVLRRSMDRLRHTHPAVIASIQIASVLVLFATWIAVREKPLRNTDSETPSQLAS</sequence>
<keyword evidence="2" id="KW-0812">Transmembrane</keyword>
<evidence type="ECO:0008006" key="5">
    <source>
        <dbReference type="Google" id="ProtNLM"/>
    </source>
</evidence>
<comment type="caution">
    <text evidence="3">The sequence shown here is derived from an EMBL/GenBank/DDBJ whole genome shotgun (WGS) entry which is preliminary data.</text>
</comment>
<feature type="transmembrane region" description="Helical" evidence="2">
    <location>
        <begin position="173"/>
        <end position="193"/>
    </location>
</feature>
<evidence type="ECO:0000256" key="1">
    <source>
        <dbReference type="SAM" id="MobiDB-lite"/>
    </source>
</evidence>
<dbReference type="EMBL" id="NIZW01000016">
    <property type="protein sequence ID" value="PHQ33586.1"/>
    <property type="molecule type" value="Genomic_DNA"/>
</dbReference>
<reference evidence="3 4" key="1">
    <citation type="submission" date="2017-06" db="EMBL/GenBank/DDBJ databases">
        <title>Description of Rhodopirellula bahusiensis sp. nov.</title>
        <authorList>
            <person name="Kizina J."/>
            <person name="Harder J."/>
        </authorList>
    </citation>
    <scope>NUCLEOTIDE SEQUENCE [LARGE SCALE GENOMIC DNA]</scope>
    <source>
        <strain evidence="3 4">SWK21</strain>
    </source>
</reference>
<dbReference type="Proteomes" id="UP000225740">
    <property type="component" value="Unassembled WGS sequence"/>
</dbReference>
<dbReference type="OrthoDB" id="283006at2"/>
<keyword evidence="4" id="KW-1185">Reference proteome</keyword>
<proteinExistence type="predicted"/>
<evidence type="ECO:0000256" key="2">
    <source>
        <dbReference type="SAM" id="Phobius"/>
    </source>
</evidence>